<keyword evidence="2" id="KW-1185">Reference proteome</keyword>
<name>A0A2T2NG02_CORCC</name>
<dbReference type="AlphaFoldDB" id="A0A2T2NG02"/>
<feature type="non-terminal residue" evidence="1">
    <location>
        <position position="72"/>
    </location>
</feature>
<evidence type="ECO:0000313" key="2">
    <source>
        <dbReference type="Proteomes" id="UP000240883"/>
    </source>
</evidence>
<accession>A0A2T2NG02</accession>
<gene>
    <name evidence="1" type="ORF">BS50DRAFT_576764</name>
</gene>
<evidence type="ECO:0000313" key="1">
    <source>
        <dbReference type="EMBL" id="PSN64186.1"/>
    </source>
</evidence>
<sequence>MVAVIAVAGAALVFSMLCIMISDSNEYGRHLSSNDVVCNITPRLIEMTFSVQKHPRITSHGLEHWLVFKGEK</sequence>
<organism evidence="1 2">
    <name type="scientific">Corynespora cassiicola Philippines</name>
    <dbReference type="NCBI Taxonomy" id="1448308"/>
    <lineage>
        <taxon>Eukaryota</taxon>
        <taxon>Fungi</taxon>
        <taxon>Dikarya</taxon>
        <taxon>Ascomycota</taxon>
        <taxon>Pezizomycotina</taxon>
        <taxon>Dothideomycetes</taxon>
        <taxon>Pleosporomycetidae</taxon>
        <taxon>Pleosporales</taxon>
        <taxon>Corynesporascaceae</taxon>
        <taxon>Corynespora</taxon>
    </lineage>
</organism>
<reference evidence="1 2" key="1">
    <citation type="journal article" date="2018" name="Front. Microbiol.">
        <title>Genome-Wide Analysis of Corynespora cassiicola Leaf Fall Disease Putative Effectors.</title>
        <authorList>
            <person name="Lopez D."/>
            <person name="Ribeiro S."/>
            <person name="Label P."/>
            <person name="Fumanal B."/>
            <person name="Venisse J.S."/>
            <person name="Kohler A."/>
            <person name="de Oliveira R.R."/>
            <person name="Labutti K."/>
            <person name="Lipzen A."/>
            <person name="Lail K."/>
            <person name="Bauer D."/>
            <person name="Ohm R.A."/>
            <person name="Barry K.W."/>
            <person name="Spatafora J."/>
            <person name="Grigoriev I.V."/>
            <person name="Martin F.M."/>
            <person name="Pujade-Renaud V."/>
        </authorList>
    </citation>
    <scope>NUCLEOTIDE SEQUENCE [LARGE SCALE GENOMIC DNA]</scope>
    <source>
        <strain evidence="1 2">Philippines</strain>
    </source>
</reference>
<proteinExistence type="predicted"/>
<dbReference type="EMBL" id="KZ678139">
    <property type="protein sequence ID" value="PSN64186.1"/>
    <property type="molecule type" value="Genomic_DNA"/>
</dbReference>
<protein>
    <submittedName>
        <fullName evidence="1">Uncharacterized protein</fullName>
    </submittedName>
</protein>
<dbReference type="Proteomes" id="UP000240883">
    <property type="component" value="Unassembled WGS sequence"/>
</dbReference>